<dbReference type="Gene3D" id="3.40.50.2020">
    <property type="match status" value="1"/>
</dbReference>
<comment type="subunit">
    <text evidence="6">Homodimer.</text>
</comment>
<comment type="function">
    <text evidence="6">Catalyzes the transfer of a ribosyl phosphate group from 5-phosphoribose 1-diphosphate to orotate, leading to the formation of orotidine monophosphate (OMP).</text>
</comment>
<dbReference type="Pfam" id="PF00156">
    <property type="entry name" value="Pribosyltran"/>
    <property type="match status" value="1"/>
</dbReference>
<feature type="domain" description="Phosphoribosyltransferase" evidence="7">
    <location>
        <begin position="47"/>
        <end position="157"/>
    </location>
</feature>
<comment type="catalytic activity">
    <reaction evidence="6">
        <text>orotidine 5'-phosphate + diphosphate = orotate + 5-phospho-alpha-D-ribose 1-diphosphate</text>
        <dbReference type="Rhea" id="RHEA:10380"/>
        <dbReference type="ChEBI" id="CHEBI:30839"/>
        <dbReference type="ChEBI" id="CHEBI:33019"/>
        <dbReference type="ChEBI" id="CHEBI:57538"/>
        <dbReference type="ChEBI" id="CHEBI:58017"/>
        <dbReference type="EC" id="2.4.2.10"/>
    </reaction>
</comment>
<dbReference type="GO" id="GO:0004588">
    <property type="term" value="F:orotate phosphoribosyltransferase activity"/>
    <property type="evidence" value="ECO:0007669"/>
    <property type="project" value="UniProtKB-UniRule"/>
</dbReference>
<dbReference type="GO" id="GO:0000287">
    <property type="term" value="F:magnesium ion binding"/>
    <property type="evidence" value="ECO:0007669"/>
    <property type="project" value="UniProtKB-UniRule"/>
</dbReference>
<sequence>MNGELKKEIAEKLKETGAVRFGDFVLSSGKRSSIYIDIKHACTHPDILAMIAKGMKELADSEALDFQRIACVELGGVPIAVALSLETGKPYAIFRKQKKDYGVKDDLVGVIEKGDKILVVEDVTTTGSSALSAVERVRARGGEVEAVLVVVDREEGAAEAFREKGVRLIPLLSLGDLR</sequence>
<keyword evidence="9" id="KW-1185">Reference proteome</keyword>
<evidence type="ECO:0000313" key="8">
    <source>
        <dbReference type="EMBL" id="AEA46706.1"/>
    </source>
</evidence>
<dbReference type="GO" id="GO:0019856">
    <property type="term" value="P:pyrimidine nucleobase biosynthetic process"/>
    <property type="evidence" value="ECO:0007669"/>
    <property type="project" value="TreeGrafter"/>
</dbReference>
<dbReference type="InterPro" id="IPR004467">
    <property type="entry name" value="Or_phspho_trans_dom"/>
</dbReference>
<dbReference type="InterPro" id="IPR000836">
    <property type="entry name" value="PRTase_dom"/>
</dbReference>
<accession>F2KR69</accession>
<dbReference type="HOGENOM" id="CLU_074878_2_0_2"/>
<dbReference type="SUPFAM" id="SSF53271">
    <property type="entry name" value="PRTase-like"/>
    <property type="match status" value="1"/>
</dbReference>
<feature type="binding site" evidence="6">
    <location>
        <position position="95"/>
    </location>
    <ligand>
        <name>5-phospho-alpha-D-ribose 1-diphosphate</name>
        <dbReference type="ChEBI" id="CHEBI:58017"/>
        <note>ligand shared between dimeric partners</note>
    </ligand>
</feature>
<protein>
    <recommendedName>
        <fullName evidence="2 6">Orotate phosphoribosyltransferase</fullName>
        <shortName evidence="6">OPRT</shortName>
        <shortName evidence="6">OPRTase</shortName>
        <ecNumber evidence="2 6">2.4.2.10</ecNumber>
    </recommendedName>
</protein>
<feature type="binding site" evidence="6">
    <location>
        <position position="99"/>
    </location>
    <ligand>
        <name>5-phospho-alpha-D-ribose 1-diphosphate</name>
        <dbReference type="ChEBI" id="CHEBI:58017"/>
        <note>ligand shared between dimeric partners</note>
    </ligand>
</feature>
<dbReference type="InterPro" id="IPR029057">
    <property type="entry name" value="PRTase-like"/>
</dbReference>
<evidence type="ECO:0000256" key="5">
    <source>
        <dbReference type="ARBA" id="ARBA00022975"/>
    </source>
</evidence>
<dbReference type="eggNOG" id="arCOG00029">
    <property type="taxonomic scope" value="Archaea"/>
</dbReference>
<comment type="cofactor">
    <cofactor evidence="6">
        <name>Mg(2+)</name>
        <dbReference type="ChEBI" id="CHEBI:18420"/>
    </cofactor>
</comment>
<keyword evidence="6" id="KW-0460">Magnesium</keyword>
<dbReference type="HAMAP" id="MF_01208">
    <property type="entry name" value="PyrE"/>
    <property type="match status" value="1"/>
</dbReference>
<feature type="binding site" evidence="6">
    <location>
        <position position="153"/>
    </location>
    <ligand>
        <name>orotate</name>
        <dbReference type="ChEBI" id="CHEBI:30839"/>
    </ligand>
</feature>
<comment type="similarity">
    <text evidence="6">Belongs to the purine/pyrimidine phosphoribosyltransferase family. PyrE subfamily.</text>
</comment>
<dbReference type="Proteomes" id="UP000008136">
    <property type="component" value="Chromosome"/>
</dbReference>
<dbReference type="OrthoDB" id="9089at2157"/>
<dbReference type="UniPathway" id="UPA00070">
    <property type="reaction ID" value="UER00119"/>
</dbReference>
<proteinExistence type="inferred from homology"/>
<evidence type="ECO:0000256" key="1">
    <source>
        <dbReference type="ARBA" id="ARBA00004889"/>
    </source>
</evidence>
<keyword evidence="3 6" id="KW-0328">Glycosyltransferase</keyword>
<dbReference type="PANTHER" id="PTHR19278">
    <property type="entry name" value="OROTATE PHOSPHORIBOSYLTRANSFERASE"/>
    <property type="match status" value="1"/>
</dbReference>
<feature type="binding site" description="in other chain" evidence="6">
    <location>
        <begin position="121"/>
        <end position="129"/>
    </location>
    <ligand>
        <name>5-phospho-alpha-D-ribose 1-diphosphate</name>
        <dbReference type="ChEBI" id="CHEBI:58017"/>
        <note>ligand shared between dimeric partners</note>
    </ligand>
</feature>
<evidence type="ECO:0000256" key="3">
    <source>
        <dbReference type="ARBA" id="ARBA00022676"/>
    </source>
</evidence>
<comment type="pathway">
    <text evidence="1 6">Pyrimidine metabolism; UMP biosynthesis via de novo pathway; UMP from orotate: step 1/2.</text>
</comment>
<organism evidence="8 9">
    <name type="scientific">Archaeoglobus veneficus (strain DSM 11195 / SNP6)</name>
    <dbReference type="NCBI Taxonomy" id="693661"/>
    <lineage>
        <taxon>Archaea</taxon>
        <taxon>Methanobacteriati</taxon>
        <taxon>Methanobacteriota</taxon>
        <taxon>Archaeoglobi</taxon>
        <taxon>Archaeoglobales</taxon>
        <taxon>Archaeoglobaceae</taxon>
        <taxon>Archaeoglobus</taxon>
    </lineage>
</organism>
<keyword evidence="5 6" id="KW-0665">Pyrimidine biosynthesis</keyword>
<dbReference type="STRING" id="693661.Arcve_0686"/>
<evidence type="ECO:0000259" key="7">
    <source>
        <dbReference type="Pfam" id="PF00156"/>
    </source>
</evidence>
<dbReference type="RefSeq" id="WP_013683378.1">
    <property type="nucleotide sequence ID" value="NC_015320.1"/>
</dbReference>
<dbReference type="EC" id="2.4.2.10" evidence="2 6"/>
<feature type="binding site" description="in other chain" evidence="6">
    <location>
        <position position="96"/>
    </location>
    <ligand>
        <name>5-phospho-alpha-D-ribose 1-diphosphate</name>
        <dbReference type="ChEBI" id="CHEBI:58017"/>
        <note>ligand shared between dimeric partners</note>
    </ligand>
</feature>
<evidence type="ECO:0000256" key="2">
    <source>
        <dbReference type="ARBA" id="ARBA00011971"/>
    </source>
</evidence>
<dbReference type="EMBL" id="CP002588">
    <property type="protein sequence ID" value="AEA46706.1"/>
    <property type="molecule type" value="Genomic_DNA"/>
</dbReference>
<comment type="caution">
    <text evidence="6">Lacks conserved residue(s) required for the propagation of feature annotation.</text>
</comment>
<dbReference type="NCBIfam" id="TIGR00336">
    <property type="entry name" value="pyrE"/>
    <property type="match status" value="1"/>
</dbReference>
<evidence type="ECO:0000313" key="9">
    <source>
        <dbReference type="Proteomes" id="UP000008136"/>
    </source>
</evidence>
<keyword evidence="4 6" id="KW-0808">Transferase</keyword>
<dbReference type="PANTHER" id="PTHR19278:SF9">
    <property type="entry name" value="URIDINE 5'-MONOPHOSPHATE SYNTHASE"/>
    <property type="match status" value="1"/>
</dbReference>
<feature type="binding site" evidence="6">
    <location>
        <position position="125"/>
    </location>
    <ligand>
        <name>orotate</name>
        <dbReference type="ChEBI" id="CHEBI:30839"/>
    </ligand>
</feature>
<evidence type="ECO:0000256" key="4">
    <source>
        <dbReference type="ARBA" id="ARBA00022679"/>
    </source>
</evidence>
<dbReference type="AlphaFoldDB" id="F2KR69"/>
<dbReference type="GeneID" id="10393784"/>
<reference evidence="8 9" key="1">
    <citation type="submission" date="2011-03" db="EMBL/GenBank/DDBJ databases">
        <title>The complete genome of Archaeoglobus veneficus SNP6.</title>
        <authorList>
            <consortium name="US DOE Joint Genome Institute (JGI-PGF)"/>
            <person name="Lucas S."/>
            <person name="Copeland A."/>
            <person name="Lapidus A."/>
            <person name="Bruce D."/>
            <person name="Goodwin L."/>
            <person name="Pitluck S."/>
            <person name="Kyrpides N."/>
            <person name="Mavromatis K."/>
            <person name="Pagani I."/>
            <person name="Ivanova N."/>
            <person name="Mikhailova N."/>
            <person name="Lu M."/>
            <person name="Detter J.C."/>
            <person name="Tapia R."/>
            <person name="Han C."/>
            <person name="Land M."/>
            <person name="Hauser L."/>
            <person name="Markowitz V."/>
            <person name="Cheng J.-F."/>
            <person name="Hugenholtz P."/>
            <person name="Woyke T."/>
            <person name="Wu D."/>
            <person name="Spring S."/>
            <person name="Brambilla E."/>
            <person name="Klenk H.-P."/>
            <person name="Eisen J.A."/>
        </authorList>
    </citation>
    <scope>NUCLEOTIDE SEQUENCE [LARGE SCALE GENOMIC DNA]</scope>
    <source>
        <strain>SNP6</strain>
    </source>
</reference>
<dbReference type="InterPro" id="IPR023031">
    <property type="entry name" value="OPRT"/>
</dbReference>
<dbReference type="KEGG" id="ave:Arcve_0686"/>
<dbReference type="GO" id="GO:0044205">
    <property type="term" value="P:'de novo' UMP biosynthetic process"/>
    <property type="evidence" value="ECO:0007669"/>
    <property type="project" value="UniProtKB-UniRule"/>
</dbReference>
<gene>
    <name evidence="6" type="primary">pyrE</name>
    <name evidence="8" type="ordered locus">Arcve_0686</name>
</gene>
<evidence type="ECO:0000256" key="6">
    <source>
        <dbReference type="HAMAP-Rule" id="MF_01208"/>
    </source>
</evidence>
<dbReference type="CDD" id="cd06223">
    <property type="entry name" value="PRTases_typeI"/>
    <property type="match status" value="1"/>
</dbReference>
<name>F2KR69_ARCVS</name>